<name>A0A7C9L6B9_9RHOB</name>
<dbReference type="InterPro" id="IPR018764">
    <property type="entry name" value="RskA_C"/>
</dbReference>
<dbReference type="GO" id="GO:0005886">
    <property type="term" value="C:plasma membrane"/>
    <property type="evidence" value="ECO:0007669"/>
    <property type="project" value="UniProtKB-SubCell"/>
</dbReference>
<evidence type="ECO:0000256" key="7">
    <source>
        <dbReference type="ARBA" id="ARBA00029829"/>
    </source>
</evidence>
<evidence type="ECO:0000256" key="1">
    <source>
        <dbReference type="ARBA" id="ARBA00004167"/>
    </source>
</evidence>
<evidence type="ECO:0000256" key="10">
    <source>
        <dbReference type="SAM" id="Phobius"/>
    </source>
</evidence>
<dbReference type="GO" id="GO:0016989">
    <property type="term" value="F:sigma factor antagonist activity"/>
    <property type="evidence" value="ECO:0007669"/>
    <property type="project" value="TreeGrafter"/>
</dbReference>
<evidence type="ECO:0000256" key="8">
    <source>
        <dbReference type="ARBA" id="ARBA00030803"/>
    </source>
</evidence>
<dbReference type="Gene3D" id="1.10.10.1320">
    <property type="entry name" value="Anti-sigma factor, zinc-finger domain"/>
    <property type="match status" value="1"/>
</dbReference>
<keyword evidence="3" id="KW-1003">Cell membrane</keyword>
<evidence type="ECO:0000256" key="9">
    <source>
        <dbReference type="SAM" id="MobiDB-lite"/>
    </source>
</evidence>
<evidence type="ECO:0000256" key="5">
    <source>
        <dbReference type="ARBA" id="ARBA00022989"/>
    </source>
</evidence>
<dbReference type="AlphaFoldDB" id="A0A7C9L6B9"/>
<dbReference type="Pfam" id="PF10099">
    <property type="entry name" value="RskA_C"/>
    <property type="match status" value="1"/>
</dbReference>
<dbReference type="Proteomes" id="UP000483078">
    <property type="component" value="Unassembled WGS sequence"/>
</dbReference>
<evidence type="ECO:0000256" key="2">
    <source>
        <dbReference type="ARBA" id="ARBA00004236"/>
    </source>
</evidence>
<gene>
    <name evidence="12" type="ORF">FH759_00695</name>
</gene>
<dbReference type="RefSeq" id="WP_273247635.1">
    <property type="nucleotide sequence ID" value="NZ_VENJ01000002.1"/>
</dbReference>
<accession>A0A7C9L6B9</accession>
<keyword evidence="4 10" id="KW-0812">Transmembrane</keyword>
<feature type="region of interest" description="Disordered" evidence="9">
    <location>
        <begin position="201"/>
        <end position="231"/>
    </location>
</feature>
<dbReference type="GO" id="GO:0006417">
    <property type="term" value="P:regulation of translation"/>
    <property type="evidence" value="ECO:0007669"/>
    <property type="project" value="TreeGrafter"/>
</dbReference>
<comment type="subcellular location">
    <subcellularLocation>
        <location evidence="2">Cell membrane</location>
    </subcellularLocation>
    <subcellularLocation>
        <location evidence="1">Membrane</location>
        <topology evidence="1">Single-pass membrane protein</topology>
    </subcellularLocation>
</comment>
<protein>
    <recommendedName>
        <fullName evidence="8">Regulator of SigK</fullName>
    </recommendedName>
    <alternativeName>
        <fullName evidence="7">Sigma-K anti-sigma factor RskA</fullName>
    </alternativeName>
</protein>
<comment type="caution">
    <text evidence="12">The sequence shown here is derived from an EMBL/GenBank/DDBJ whole genome shotgun (WGS) entry which is preliminary data.</text>
</comment>
<evidence type="ECO:0000313" key="12">
    <source>
        <dbReference type="EMBL" id="MTJ03195.1"/>
    </source>
</evidence>
<evidence type="ECO:0000313" key="13">
    <source>
        <dbReference type="Proteomes" id="UP000483078"/>
    </source>
</evidence>
<evidence type="ECO:0000256" key="4">
    <source>
        <dbReference type="ARBA" id="ARBA00022692"/>
    </source>
</evidence>
<feature type="transmembrane region" description="Helical" evidence="10">
    <location>
        <begin position="88"/>
        <end position="108"/>
    </location>
</feature>
<dbReference type="PANTHER" id="PTHR37461:SF1">
    <property type="entry name" value="ANTI-SIGMA-K FACTOR RSKA"/>
    <property type="match status" value="1"/>
</dbReference>
<dbReference type="InterPro" id="IPR051474">
    <property type="entry name" value="Anti-sigma-K/W_factor"/>
</dbReference>
<keyword evidence="5 10" id="KW-1133">Transmembrane helix</keyword>
<proteinExistence type="predicted"/>
<feature type="domain" description="Anti-sigma K factor RskA C-terminal" evidence="11">
    <location>
        <begin position="111"/>
        <end position="220"/>
    </location>
</feature>
<organism evidence="12 13">
    <name type="scientific">Sediminimonas qiaohouensis</name>
    <dbReference type="NCBI Taxonomy" id="552061"/>
    <lineage>
        <taxon>Bacteria</taxon>
        <taxon>Pseudomonadati</taxon>
        <taxon>Pseudomonadota</taxon>
        <taxon>Alphaproteobacteria</taxon>
        <taxon>Rhodobacterales</taxon>
        <taxon>Roseobacteraceae</taxon>
        <taxon>Sediminimonas</taxon>
    </lineage>
</organism>
<evidence type="ECO:0000259" key="11">
    <source>
        <dbReference type="Pfam" id="PF10099"/>
    </source>
</evidence>
<sequence length="231" mass="23982">MSGETDPEDDRVLAGEYALGLLSPEEARAFEERMSAEPALRELYAGWAEDLAALTDDVEEVAPPADMPARIETALFGAAPRRSLWQRLGLTWIIPGAVLASLLTFFVVSNDLLVLDGDVPPLRAEIAAQDDSLRVLAAYDADDGALRVTRDAGAAAPGRALELWLIAGQAAPVSLGVLPEARDGVLQVAPELAEKLPGATLAISDEPPGGSPTGAPTGDVLATGQVPSQGA</sequence>
<dbReference type="PANTHER" id="PTHR37461">
    <property type="entry name" value="ANTI-SIGMA-K FACTOR RSKA"/>
    <property type="match status" value="1"/>
</dbReference>
<dbReference type="InterPro" id="IPR041916">
    <property type="entry name" value="Anti_sigma_zinc_sf"/>
</dbReference>
<evidence type="ECO:0000256" key="6">
    <source>
        <dbReference type="ARBA" id="ARBA00023136"/>
    </source>
</evidence>
<reference evidence="12 13" key="1">
    <citation type="submission" date="2019-06" db="EMBL/GenBank/DDBJ databases">
        <title>Enrichment of Autotrophic Halophilic Microorganisms from Red Sea Brine Pool Using Microbial Electrosynthesis System.</title>
        <authorList>
            <person name="Alqahtani M.F."/>
            <person name="Bajracharya S."/>
            <person name="Katuri K.P."/>
            <person name="Ali M."/>
            <person name="Saikaly P.E."/>
        </authorList>
    </citation>
    <scope>NUCLEOTIDE SEQUENCE [LARGE SCALE GENOMIC DNA]</scope>
    <source>
        <strain evidence="12">MES6</strain>
    </source>
</reference>
<keyword evidence="6 10" id="KW-0472">Membrane</keyword>
<evidence type="ECO:0000256" key="3">
    <source>
        <dbReference type="ARBA" id="ARBA00022475"/>
    </source>
</evidence>
<dbReference type="EMBL" id="VENJ01000002">
    <property type="protein sequence ID" value="MTJ03195.1"/>
    <property type="molecule type" value="Genomic_DNA"/>
</dbReference>